<evidence type="ECO:0000313" key="1">
    <source>
        <dbReference type="EMBL" id="KAI8528022.1"/>
    </source>
</evidence>
<name>A0ACC0LHH0_RHOML</name>
<dbReference type="EMBL" id="CM046399">
    <property type="protein sequence ID" value="KAI8528022.1"/>
    <property type="molecule type" value="Genomic_DNA"/>
</dbReference>
<protein>
    <submittedName>
        <fullName evidence="1">Uncharacterized protein</fullName>
    </submittedName>
</protein>
<organism evidence="1 2">
    <name type="scientific">Rhododendron molle</name>
    <name type="common">Chinese azalea</name>
    <name type="synonym">Azalea mollis</name>
    <dbReference type="NCBI Taxonomy" id="49168"/>
    <lineage>
        <taxon>Eukaryota</taxon>
        <taxon>Viridiplantae</taxon>
        <taxon>Streptophyta</taxon>
        <taxon>Embryophyta</taxon>
        <taxon>Tracheophyta</taxon>
        <taxon>Spermatophyta</taxon>
        <taxon>Magnoliopsida</taxon>
        <taxon>eudicotyledons</taxon>
        <taxon>Gunneridae</taxon>
        <taxon>Pentapetalae</taxon>
        <taxon>asterids</taxon>
        <taxon>Ericales</taxon>
        <taxon>Ericaceae</taxon>
        <taxon>Ericoideae</taxon>
        <taxon>Rhodoreae</taxon>
        <taxon>Rhododendron</taxon>
    </lineage>
</organism>
<sequence>MAAGRHGGYRDNEFRDRESDFDVSRRKFSFPSSDYDRIRNGDRNHGRGRVRNQGKGDRVRVRVRGKDIKERELSNGGYRSASSRSDSGSSGSGANRSQFSVGAMDREPGELSSESGSDEPIDSESQVIVNDGSKLENTGSLPVESKKRKFSPIVWDRDDKEVSNTSRSSSVATSLPPPPPLPKSYRQSPTLIPDGGLLISPVEASNVQTLEPSPAKPPVVTVLGLHVSDVSLSTVDLSSSPEEQRYANNYQEREAEQADDEDYIPTRKISASRWAADANSPVDEGEISDAEEKKTPLSESMEMKLRSKSLTPEPGELDREGSEGVRASSSESDGGYHARSSSGDDYPMDNSSKNDYMEIDEEHNNNCIRVSRSHAESEDKHDSHGTPEPVITSKRTVNMLKACRSVDLFEKLNKIDEGTYGVVYRAKDMDSGDIVALKKVKMEKEREGFPLTSLREINILLSFHHPSIVDVKEVVVGSALDSIFMVMEYMDHDLKVFMETMKHPFSQSEVKCLMLQLLGGVKYLHDNWVLHRDLKTSNLLLNNQGELKICDFGLARQYGSPLKPYTHLVVTLWYRAPELLLGAKQYSTAIDMWSLGCIMAELLSKAPLFNGKTEFDQLDKIFRILGTPNETIWPGFSKLPGVKVNFVKHQLPALGDSGLAFWPPLVTVSVLVWYNLLRRKFPATSFTGSPVLSDAGFDLLNKLLTYDPEKRITAEDALNHEWFREVPLPKSKEFMPTFPAQHEEDRRLRSRRVMKSPDPLEEQRRKELQQGEVGTGGLFG</sequence>
<gene>
    <name evidence="1" type="ORF">RHMOL_Rhmol12G0118900</name>
</gene>
<reference evidence="1" key="1">
    <citation type="submission" date="2022-02" db="EMBL/GenBank/DDBJ databases">
        <title>Plant Genome Project.</title>
        <authorList>
            <person name="Zhang R.-G."/>
        </authorList>
    </citation>
    <scope>NUCLEOTIDE SEQUENCE</scope>
    <source>
        <strain evidence="1">AT1</strain>
    </source>
</reference>
<evidence type="ECO:0000313" key="2">
    <source>
        <dbReference type="Proteomes" id="UP001062846"/>
    </source>
</evidence>
<accession>A0ACC0LHH0</accession>
<keyword evidence="2" id="KW-1185">Reference proteome</keyword>
<dbReference type="Proteomes" id="UP001062846">
    <property type="component" value="Chromosome 12"/>
</dbReference>
<proteinExistence type="predicted"/>
<comment type="caution">
    <text evidence="1">The sequence shown here is derived from an EMBL/GenBank/DDBJ whole genome shotgun (WGS) entry which is preliminary data.</text>
</comment>